<dbReference type="EC" id="2.1.1.107" evidence="2"/>
<dbReference type="InterPro" id="IPR014776">
    <property type="entry name" value="4pyrrole_Mease_sub2"/>
</dbReference>
<feature type="domain" description="Tetrapyrrole methylase" evidence="8">
    <location>
        <begin position="5"/>
        <end position="210"/>
    </location>
</feature>
<dbReference type="Gene3D" id="3.40.1010.10">
    <property type="entry name" value="Cobalt-precorrin-4 Transmethylase, Domain 1"/>
    <property type="match status" value="1"/>
</dbReference>
<evidence type="ECO:0000259" key="8">
    <source>
        <dbReference type="Pfam" id="PF00590"/>
    </source>
</evidence>
<protein>
    <recommendedName>
        <fullName evidence="2">uroporphyrinogen-III C-methyltransferase</fullName>
        <ecNumber evidence="2">2.1.1.107</ecNumber>
    </recommendedName>
</protein>
<evidence type="ECO:0000256" key="6">
    <source>
        <dbReference type="ARBA" id="ARBA00023244"/>
    </source>
</evidence>
<dbReference type="Proteomes" id="UP000245880">
    <property type="component" value="Unassembled WGS sequence"/>
</dbReference>
<evidence type="ECO:0000256" key="5">
    <source>
        <dbReference type="ARBA" id="ARBA00022691"/>
    </source>
</evidence>
<dbReference type="GO" id="GO:0032259">
    <property type="term" value="P:methylation"/>
    <property type="evidence" value="ECO:0007669"/>
    <property type="project" value="UniProtKB-KW"/>
</dbReference>
<comment type="similarity">
    <text evidence="1">Belongs to the precorrin methyltransferase family.</text>
</comment>
<name>A0A316AV82_9BACT</name>
<organism evidence="9 10">
    <name type="scientific">Dyadobacter jejuensis</name>
    <dbReference type="NCBI Taxonomy" id="1082580"/>
    <lineage>
        <taxon>Bacteria</taxon>
        <taxon>Pseudomonadati</taxon>
        <taxon>Bacteroidota</taxon>
        <taxon>Cytophagia</taxon>
        <taxon>Cytophagales</taxon>
        <taxon>Spirosomataceae</taxon>
        <taxon>Dyadobacter</taxon>
    </lineage>
</organism>
<dbReference type="CDD" id="cd11642">
    <property type="entry name" value="SUMT"/>
    <property type="match status" value="1"/>
</dbReference>
<comment type="pathway">
    <text evidence="7">Porphyrin-containing compound metabolism; siroheme biosynthesis; precorrin-2 from uroporphyrinogen III: step 1/1.</text>
</comment>
<dbReference type="SUPFAM" id="SSF53790">
    <property type="entry name" value="Tetrapyrrole methylase"/>
    <property type="match status" value="1"/>
</dbReference>
<accession>A0A316AV82</accession>
<dbReference type="Pfam" id="PF00590">
    <property type="entry name" value="TP_methylase"/>
    <property type="match status" value="1"/>
</dbReference>
<dbReference type="PANTHER" id="PTHR45790">
    <property type="entry name" value="SIROHEME SYNTHASE-RELATED"/>
    <property type="match status" value="1"/>
</dbReference>
<keyword evidence="6" id="KW-0627">Porphyrin biosynthesis</keyword>
<keyword evidence="5" id="KW-0949">S-adenosyl-L-methionine</keyword>
<dbReference type="InterPro" id="IPR006366">
    <property type="entry name" value="CobA/CysG_C"/>
</dbReference>
<keyword evidence="10" id="KW-1185">Reference proteome</keyword>
<dbReference type="NCBIfam" id="TIGR01469">
    <property type="entry name" value="cobA_cysG_Cterm"/>
    <property type="match status" value="1"/>
</dbReference>
<keyword evidence="3 9" id="KW-0489">Methyltransferase</keyword>
<dbReference type="EMBL" id="QGDT01000001">
    <property type="protein sequence ID" value="PWJ60610.1"/>
    <property type="molecule type" value="Genomic_DNA"/>
</dbReference>
<evidence type="ECO:0000256" key="4">
    <source>
        <dbReference type="ARBA" id="ARBA00022679"/>
    </source>
</evidence>
<keyword evidence="4 9" id="KW-0808">Transferase</keyword>
<comment type="caution">
    <text evidence="9">The sequence shown here is derived from an EMBL/GenBank/DDBJ whole genome shotgun (WGS) entry which is preliminary data.</text>
</comment>
<evidence type="ECO:0000256" key="3">
    <source>
        <dbReference type="ARBA" id="ARBA00022603"/>
    </source>
</evidence>
<evidence type="ECO:0000313" key="10">
    <source>
        <dbReference type="Proteomes" id="UP000245880"/>
    </source>
</evidence>
<reference evidence="9 10" key="1">
    <citation type="submission" date="2018-03" db="EMBL/GenBank/DDBJ databases">
        <title>Genomic Encyclopedia of Archaeal and Bacterial Type Strains, Phase II (KMG-II): from individual species to whole genera.</title>
        <authorList>
            <person name="Goeker M."/>
        </authorList>
    </citation>
    <scope>NUCLEOTIDE SEQUENCE [LARGE SCALE GENOMIC DNA]</scope>
    <source>
        <strain evidence="9 10">DSM 100346</strain>
    </source>
</reference>
<evidence type="ECO:0000313" key="9">
    <source>
        <dbReference type="EMBL" id="PWJ60610.1"/>
    </source>
</evidence>
<dbReference type="Gene3D" id="3.30.950.10">
    <property type="entry name" value="Methyltransferase, Cobalt-precorrin-4 Transmethylase, Domain 2"/>
    <property type="match status" value="1"/>
</dbReference>
<dbReference type="InterPro" id="IPR000878">
    <property type="entry name" value="4pyrrol_Mease"/>
</dbReference>
<dbReference type="NCBIfam" id="NF004790">
    <property type="entry name" value="PRK06136.1"/>
    <property type="match status" value="1"/>
</dbReference>
<dbReference type="InterPro" id="IPR014777">
    <property type="entry name" value="4pyrrole_Mease_sub1"/>
</dbReference>
<dbReference type="GO" id="GO:0004851">
    <property type="term" value="F:uroporphyrin-III C-methyltransferase activity"/>
    <property type="evidence" value="ECO:0007669"/>
    <property type="project" value="UniProtKB-EC"/>
</dbReference>
<dbReference type="FunFam" id="3.40.1010.10:FF:000001">
    <property type="entry name" value="Siroheme synthase"/>
    <property type="match status" value="1"/>
</dbReference>
<dbReference type="InterPro" id="IPR050161">
    <property type="entry name" value="Siro_Cobalamin_biosynth"/>
</dbReference>
<dbReference type="OrthoDB" id="9815856at2"/>
<evidence type="ECO:0000256" key="7">
    <source>
        <dbReference type="ARBA" id="ARBA00025705"/>
    </source>
</evidence>
<evidence type="ECO:0000256" key="1">
    <source>
        <dbReference type="ARBA" id="ARBA00005879"/>
    </source>
</evidence>
<dbReference type="InterPro" id="IPR035996">
    <property type="entry name" value="4pyrrol_Methylase_sf"/>
</dbReference>
<dbReference type="PANTHER" id="PTHR45790:SF3">
    <property type="entry name" value="S-ADENOSYL-L-METHIONINE-DEPENDENT UROPORPHYRINOGEN III METHYLTRANSFERASE, CHLOROPLASTIC"/>
    <property type="match status" value="1"/>
</dbReference>
<evidence type="ECO:0000256" key="2">
    <source>
        <dbReference type="ARBA" id="ARBA00012162"/>
    </source>
</evidence>
<dbReference type="AlphaFoldDB" id="A0A316AV82"/>
<dbReference type="RefSeq" id="WP_109672911.1">
    <property type="nucleotide sequence ID" value="NZ_QGDT01000001.1"/>
</dbReference>
<sequence length="252" mass="27326">MTPQLTLIGAGPGSEELITLAGIKALQQADVVLYDELACQGLLQHTPEGSLRMYVGKKAGQARFTQTEINALIVHLARKRGHVVRLKGGDPFVFGRGHEEILYAQQYGIICHTIPGVSSCIAVPEAVGIPVTRRGYSQSFWVITGTTQAGELSEDLHLAAQSQATVVVLMGLNKLKEITAIFQKHGKGNLPVAAIQEGTKPNQKLAIGQVWEIERLVEEKALKAPALLVFGEVVRLQPDYLLRQLQEAALIP</sequence>
<gene>
    <name evidence="9" type="ORF">CLV98_101795</name>
</gene>
<dbReference type="GO" id="GO:0019354">
    <property type="term" value="P:siroheme biosynthetic process"/>
    <property type="evidence" value="ECO:0007669"/>
    <property type="project" value="InterPro"/>
</dbReference>
<proteinExistence type="inferred from homology"/>